<dbReference type="PROSITE" id="PS00530">
    <property type="entry name" value="RNASE_T2_1"/>
    <property type="match status" value="1"/>
</dbReference>
<dbReference type="Pfam" id="PF00445">
    <property type="entry name" value="Ribonuclease_T2"/>
    <property type="match status" value="1"/>
</dbReference>
<feature type="chain" id="PRO_5012259959" evidence="4">
    <location>
        <begin position="24"/>
        <end position="344"/>
    </location>
</feature>
<reference evidence="5 6" key="1">
    <citation type="submission" date="2016-07" db="EMBL/GenBank/DDBJ databases">
        <title>Pervasive Adenine N6-methylation of Active Genes in Fungi.</title>
        <authorList>
            <consortium name="DOE Joint Genome Institute"/>
            <person name="Mondo S.J."/>
            <person name="Dannebaum R.O."/>
            <person name="Kuo R.C."/>
            <person name="Labutti K."/>
            <person name="Haridas S."/>
            <person name="Kuo A."/>
            <person name="Salamov A."/>
            <person name="Ahrendt S.R."/>
            <person name="Lipzen A."/>
            <person name="Sullivan W."/>
            <person name="Andreopoulos W.B."/>
            <person name="Clum A."/>
            <person name="Lindquist E."/>
            <person name="Daum C."/>
            <person name="Ramamoorthy G.K."/>
            <person name="Gryganskyi A."/>
            <person name="Culley D."/>
            <person name="Magnuson J.K."/>
            <person name="James T.Y."/>
            <person name="O'Malley M.A."/>
            <person name="Stajich J.E."/>
            <person name="Spatafora J.W."/>
            <person name="Visel A."/>
            <person name="Grigoriev I.V."/>
        </authorList>
    </citation>
    <scope>NUCLEOTIDE SEQUENCE [LARGE SCALE GENOMIC DNA]</scope>
    <source>
        <strain evidence="5 6">ATCC 12442</strain>
    </source>
</reference>
<evidence type="ECO:0000256" key="3">
    <source>
        <dbReference type="SAM" id="MobiDB-lite"/>
    </source>
</evidence>
<dbReference type="RefSeq" id="XP_040739409.1">
    <property type="nucleotide sequence ID" value="XM_040888941.1"/>
</dbReference>
<dbReference type="OrthoDB" id="435754at2759"/>
<dbReference type="AlphaFoldDB" id="A0A1Y1VUF0"/>
<comment type="caution">
    <text evidence="5">The sequence shown here is derived from an EMBL/GenBank/DDBJ whole genome shotgun (WGS) entry which is preliminary data.</text>
</comment>
<dbReference type="EMBL" id="MCFD01000057">
    <property type="protein sequence ID" value="ORX64921.1"/>
    <property type="molecule type" value="Genomic_DNA"/>
</dbReference>
<evidence type="ECO:0000256" key="2">
    <source>
        <dbReference type="RuleBase" id="RU004328"/>
    </source>
</evidence>
<dbReference type="GO" id="GO:0033897">
    <property type="term" value="F:ribonuclease T2 activity"/>
    <property type="evidence" value="ECO:0007669"/>
    <property type="project" value="InterPro"/>
</dbReference>
<dbReference type="Gene3D" id="3.90.730.10">
    <property type="entry name" value="Ribonuclease T2-like"/>
    <property type="match status" value="1"/>
</dbReference>
<dbReference type="PANTHER" id="PTHR11240">
    <property type="entry name" value="RIBONUCLEASE T2"/>
    <property type="match status" value="1"/>
</dbReference>
<feature type="signal peptide" evidence="4">
    <location>
        <begin position="1"/>
        <end position="23"/>
    </location>
</feature>
<keyword evidence="4" id="KW-0732">Signal</keyword>
<name>A0A1Y1VUF0_9FUNG</name>
<organism evidence="5 6">
    <name type="scientific">Linderina pennispora</name>
    <dbReference type="NCBI Taxonomy" id="61395"/>
    <lineage>
        <taxon>Eukaryota</taxon>
        <taxon>Fungi</taxon>
        <taxon>Fungi incertae sedis</taxon>
        <taxon>Zoopagomycota</taxon>
        <taxon>Kickxellomycotina</taxon>
        <taxon>Kickxellomycetes</taxon>
        <taxon>Kickxellales</taxon>
        <taxon>Kickxellaceae</taxon>
        <taxon>Linderina</taxon>
    </lineage>
</organism>
<evidence type="ECO:0000313" key="6">
    <source>
        <dbReference type="Proteomes" id="UP000193922"/>
    </source>
</evidence>
<dbReference type="GeneID" id="63805589"/>
<dbReference type="PANTHER" id="PTHR11240:SF22">
    <property type="entry name" value="RIBONUCLEASE T2"/>
    <property type="match status" value="1"/>
</dbReference>
<evidence type="ECO:0000256" key="4">
    <source>
        <dbReference type="SAM" id="SignalP"/>
    </source>
</evidence>
<gene>
    <name evidence="5" type="ORF">DL89DRAFT_271717</name>
</gene>
<dbReference type="InterPro" id="IPR036430">
    <property type="entry name" value="RNase_T2-like_sf"/>
</dbReference>
<feature type="compositionally biased region" description="Low complexity" evidence="3">
    <location>
        <begin position="31"/>
        <end position="69"/>
    </location>
</feature>
<dbReference type="GO" id="GO:0005576">
    <property type="term" value="C:extracellular region"/>
    <property type="evidence" value="ECO:0007669"/>
    <property type="project" value="TreeGrafter"/>
</dbReference>
<dbReference type="SUPFAM" id="SSF55895">
    <property type="entry name" value="Ribonuclease Rh-like"/>
    <property type="match status" value="1"/>
</dbReference>
<proteinExistence type="inferred from homology"/>
<dbReference type="Proteomes" id="UP000193922">
    <property type="component" value="Unassembled WGS sequence"/>
</dbReference>
<dbReference type="GO" id="GO:0006401">
    <property type="term" value="P:RNA catabolic process"/>
    <property type="evidence" value="ECO:0007669"/>
    <property type="project" value="TreeGrafter"/>
</dbReference>
<dbReference type="InterPro" id="IPR001568">
    <property type="entry name" value="RNase_T2-like"/>
</dbReference>
<comment type="similarity">
    <text evidence="1 2">Belongs to the RNase T2 family.</text>
</comment>
<dbReference type="InterPro" id="IPR018188">
    <property type="entry name" value="RNase_T2_His_AS_1"/>
</dbReference>
<dbReference type="GO" id="GO:0003723">
    <property type="term" value="F:RNA binding"/>
    <property type="evidence" value="ECO:0007669"/>
    <property type="project" value="InterPro"/>
</dbReference>
<protein>
    <submittedName>
        <fullName evidence="5">Ribonuclease T2</fullName>
    </submittedName>
</protein>
<keyword evidence="6" id="KW-1185">Reference proteome</keyword>
<feature type="region of interest" description="Disordered" evidence="3">
    <location>
        <begin position="26"/>
        <end position="121"/>
    </location>
</feature>
<feature type="compositionally biased region" description="Low complexity" evidence="3">
    <location>
        <begin position="83"/>
        <end position="97"/>
    </location>
</feature>
<accession>A0A1Y1VUF0</accession>
<sequence length="344" mass="37322">MRLILITFIACVILLAYPEIVHAARNKAGKETSASTGKTSSSTTKGGSKKQSTGSDSKAGSGSKTSTTPTKDKKKGSKTQADAPKSSPPAGTASSPSEEQTIEPVTRDKCPSKPESCSSSIKGLSTCCYEEYGVHLFSVQWDKTLNQAPGFTIHGLWPNTCANGPAPPSGCGKSDRRLKSPKVTEILKKNGLLDQMNMYWPSRGASNGQFWMEEWNKHGTCASTLNPECYPAPKKSNADAVEYFGRALELNKKYDFYTALKEGGVVPDDKETYTPKQITDAIEKKYNIAVDLRCNGNVLSEIRTFFNVKDITSYVPIAIPKNEVGVPKKQCTGNIVYPAKNPQE</sequence>
<evidence type="ECO:0000313" key="5">
    <source>
        <dbReference type="EMBL" id="ORX64921.1"/>
    </source>
</evidence>
<evidence type="ECO:0000256" key="1">
    <source>
        <dbReference type="ARBA" id="ARBA00007469"/>
    </source>
</evidence>